<dbReference type="EMBL" id="CP041666">
    <property type="protein sequence ID" value="QDP40579.1"/>
    <property type="molecule type" value="Genomic_DNA"/>
</dbReference>
<accession>A0A516KGS4</accession>
<feature type="transmembrane region" description="Helical" evidence="1">
    <location>
        <begin position="7"/>
        <end position="26"/>
    </location>
</feature>
<dbReference type="AlphaFoldDB" id="A0A516KGS4"/>
<dbReference type="Proteomes" id="UP000315215">
    <property type="component" value="Chromosome"/>
</dbReference>
<proteinExistence type="predicted"/>
<reference evidence="2 3" key="1">
    <citation type="submission" date="2019-07" db="EMBL/GenBank/DDBJ databases">
        <authorList>
            <person name="Li J."/>
        </authorList>
    </citation>
    <scope>NUCLEOTIDE SEQUENCE [LARGE SCALE GENOMIC DNA]</scope>
    <source>
        <strain evidence="2 3">TKL69</strain>
    </source>
</reference>
<dbReference type="KEGG" id="aqt:FN924_10490"/>
<keyword evidence="3" id="KW-1185">Reference proteome</keyword>
<keyword evidence="1" id="KW-0472">Membrane</keyword>
<evidence type="ECO:0000313" key="3">
    <source>
        <dbReference type="Proteomes" id="UP000315215"/>
    </source>
</evidence>
<protein>
    <submittedName>
        <fullName evidence="2">Uncharacterized protein</fullName>
    </submittedName>
</protein>
<dbReference type="RefSeq" id="WP_143894288.1">
    <property type="nucleotide sequence ID" value="NZ_CP041666.1"/>
</dbReference>
<keyword evidence="1" id="KW-1133">Transmembrane helix</keyword>
<sequence>MSRNKFTLFIYVIIGLAVFGFASQLVNNTASLVRGLLTTVVVGAILYGIVYVFFLRNRTSNELKKYKKAVRQSKAKYTNDGKNTYAQAAKKSSNRLIRRKNVKPKATHLRVIEGNKQKRKNRASF</sequence>
<gene>
    <name evidence="2" type="ORF">FN924_10490</name>
</gene>
<dbReference type="InterPro" id="IPR048110">
    <property type="entry name" value="SA1362/YqhP-like"/>
</dbReference>
<keyword evidence="1" id="KW-0812">Transmembrane</keyword>
<evidence type="ECO:0000313" key="2">
    <source>
        <dbReference type="EMBL" id="QDP40579.1"/>
    </source>
</evidence>
<feature type="transmembrane region" description="Helical" evidence="1">
    <location>
        <begin position="32"/>
        <end position="55"/>
    </location>
</feature>
<evidence type="ECO:0000256" key="1">
    <source>
        <dbReference type="SAM" id="Phobius"/>
    </source>
</evidence>
<dbReference type="NCBIfam" id="NF041554">
    <property type="entry name" value="SA1362_fam"/>
    <property type="match status" value="1"/>
</dbReference>
<name>A0A516KGS4_9BACI</name>
<organism evidence="2 3">
    <name type="scientific">Radiobacillus deserti</name>
    <dbReference type="NCBI Taxonomy" id="2594883"/>
    <lineage>
        <taxon>Bacteria</taxon>
        <taxon>Bacillati</taxon>
        <taxon>Bacillota</taxon>
        <taxon>Bacilli</taxon>
        <taxon>Bacillales</taxon>
        <taxon>Bacillaceae</taxon>
        <taxon>Radiobacillus</taxon>
    </lineage>
</organism>
<dbReference type="OrthoDB" id="2974227at2"/>